<evidence type="ECO:0000313" key="2">
    <source>
        <dbReference type="EMBL" id="RRT78339.1"/>
    </source>
</evidence>
<reference evidence="2 3" key="1">
    <citation type="journal article" date="2014" name="Agronomy (Basel)">
        <title>A Draft Genome Sequence for Ensete ventricosum, the Drought-Tolerant Tree Against Hunger.</title>
        <authorList>
            <person name="Harrison J."/>
            <person name="Moore K.A."/>
            <person name="Paszkiewicz K."/>
            <person name="Jones T."/>
            <person name="Grant M."/>
            <person name="Ambacheew D."/>
            <person name="Muzemil S."/>
            <person name="Studholme D.J."/>
        </authorList>
    </citation>
    <scope>NUCLEOTIDE SEQUENCE [LARGE SCALE GENOMIC DNA]</scope>
</reference>
<organism evidence="2 3">
    <name type="scientific">Ensete ventricosum</name>
    <name type="common">Abyssinian banana</name>
    <name type="synonym">Musa ensete</name>
    <dbReference type="NCBI Taxonomy" id="4639"/>
    <lineage>
        <taxon>Eukaryota</taxon>
        <taxon>Viridiplantae</taxon>
        <taxon>Streptophyta</taxon>
        <taxon>Embryophyta</taxon>
        <taxon>Tracheophyta</taxon>
        <taxon>Spermatophyta</taxon>
        <taxon>Magnoliopsida</taxon>
        <taxon>Liliopsida</taxon>
        <taxon>Zingiberales</taxon>
        <taxon>Musaceae</taxon>
        <taxon>Ensete</taxon>
    </lineage>
</organism>
<feature type="region of interest" description="Disordered" evidence="1">
    <location>
        <begin position="261"/>
        <end position="284"/>
    </location>
</feature>
<sequence length="284" mass="30619">MRLGTHLECVESLLRVSGGCHDGVREFAGRRSRLIRRLSRVAKNLTGSWEEDATTNQHSYCDQILGVIIHNTLEGVVYISLASGTLRMPQQNTWALAPSTHTLCRGVNEAHFAFSGPSSSDSRSFGFGMGVGESPSFFNLFKGGMTSMDMGSSAARLGGRMGCLGVGSPGDNRLLHPHKRVIRQCRRHETTKGLKGNLTPASRASMDKLKPFGKGSKGHCAASGTCRSMSPKIRCVALILGREDSIMTKSSSYSMSMASRAFEDLSSMEDDGTEGEQSPNSSPH</sequence>
<accession>A0A427AQ28</accession>
<dbReference type="Proteomes" id="UP000287651">
    <property type="component" value="Unassembled WGS sequence"/>
</dbReference>
<name>A0A427AQ28_ENSVE</name>
<feature type="compositionally biased region" description="Polar residues" evidence="1">
    <location>
        <begin position="275"/>
        <end position="284"/>
    </location>
</feature>
<gene>
    <name evidence="2" type="ORF">B296_00021909</name>
</gene>
<evidence type="ECO:0000256" key="1">
    <source>
        <dbReference type="SAM" id="MobiDB-lite"/>
    </source>
</evidence>
<protein>
    <submittedName>
        <fullName evidence="2">Uncharacterized protein</fullName>
    </submittedName>
</protein>
<proteinExistence type="predicted"/>
<comment type="caution">
    <text evidence="2">The sequence shown here is derived from an EMBL/GenBank/DDBJ whole genome shotgun (WGS) entry which is preliminary data.</text>
</comment>
<evidence type="ECO:0000313" key="3">
    <source>
        <dbReference type="Proteomes" id="UP000287651"/>
    </source>
</evidence>
<dbReference type="AlphaFoldDB" id="A0A427AQ28"/>
<dbReference type="EMBL" id="AMZH03001703">
    <property type="protein sequence ID" value="RRT78339.1"/>
    <property type="molecule type" value="Genomic_DNA"/>
</dbReference>